<feature type="domain" description="DUF11" evidence="4">
    <location>
        <begin position="416"/>
        <end position="529"/>
    </location>
</feature>
<dbReference type="NCBIfam" id="TIGR01451">
    <property type="entry name" value="B_ant_repeat"/>
    <property type="match status" value="2"/>
</dbReference>
<feature type="signal peptide" evidence="3">
    <location>
        <begin position="1"/>
        <end position="19"/>
    </location>
</feature>
<keyword evidence="7" id="KW-1185">Reference proteome</keyword>
<evidence type="ECO:0000256" key="3">
    <source>
        <dbReference type="SAM" id="SignalP"/>
    </source>
</evidence>
<comment type="caution">
    <text evidence="6">The sequence shown here is derived from an EMBL/GenBank/DDBJ whole genome shotgun (WGS) entry which is preliminary data.</text>
</comment>
<dbReference type="AlphaFoldDB" id="A0A0D0Q1Z0"/>
<proteinExistence type="predicted"/>
<feature type="compositionally biased region" description="Gly residues" evidence="1">
    <location>
        <begin position="681"/>
        <end position="700"/>
    </location>
</feature>
<evidence type="ECO:0008006" key="8">
    <source>
        <dbReference type="Google" id="ProtNLM"/>
    </source>
</evidence>
<evidence type="ECO:0000259" key="5">
    <source>
        <dbReference type="Pfam" id="PF25549"/>
    </source>
</evidence>
<accession>A0A0D0Q1Z0</accession>
<sequence length="734" mass="74594">MIGAVAASALALAPSAPLAAPSSASSLDKVQAPADTTGTAVRGLGTQRPIGPDPVVDLLAHGNLTMASNSVLTCDDSDGSPCNDTEGSNNNRTKYVKVDPNAPGNNASSAELLIPAGAQVLSARLYWQFNPTNTSTMGGSSGDINTGNQVFWKVPGSSSYEQLTADTYDWFDQQVGGTPPEPLLAGAGVKDVTAEVKAAGAGSYTVADIQACAGRSSAQNYGGNNVGCWGGWSLVVAYQDQAEPLRYLQVWDGFQLLRSPNNFATITLGGIRTPATAPPATMGVTIGDGDPQIAGDELLVGSSVDNLTLLEMPNPPGGVSTDNAFTGRIDHVAADGTGTNITTRDPAPVNNYGYDARMIDVTGKIPAGSTQAVLQINGAGDALEPQAVWLAVDALEPDLQITKANNPAGSTTDTPPGTVDPGAEITYTFTLANRHSDGGTAGLDTATDVTLTDVLPAGTTYVDGSGAGCTAFGQKVTCTAADLAPGTEATVSFRTRVDAGLAPGTKLDDTASLSYRGIQTDREQQRTSNTVRNTVAEHAGYRLAKSADKAQALPGDTVTYQVDITNTGNAPLTQLTVTDDLSAVLDDATYNDDATATTGTPSYARPVLSWTGDLPVGASARVTYTVNVNDPATGDHTLRNTVVADQAGGNCPAGSTAAECTATVTVNTPTTSPSPSPTGSGSHGPGHGGKPGHPTGGGLADTGSQVALTGGIATALGLGGALFLAASRRRRHRH</sequence>
<dbReference type="OrthoDB" id="3225333at2"/>
<evidence type="ECO:0000313" key="7">
    <source>
        <dbReference type="Proteomes" id="UP000032066"/>
    </source>
</evidence>
<reference evidence="6 7" key="1">
    <citation type="submission" date="2015-02" db="EMBL/GenBank/DDBJ databases">
        <title>Draft genome sequence of Kitasatospora griseola MF730-N6, a bafilomycin, terpentecin and satosporin producer.</title>
        <authorList>
            <person name="Arens J.C."/>
            <person name="Haltli B."/>
            <person name="Kerr R.G."/>
        </authorList>
    </citation>
    <scope>NUCLEOTIDE SEQUENCE [LARGE SCALE GENOMIC DNA]</scope>
    <source>
        <strain evidence="6 7">MF730-N6</strain>
    </source>
</reference>
<dbReference type="STRING" id="2064.TR51_03185"/>
<keyword evidence="2" id="KW-0812">Transmembrane</keyword>
<evidence type="ECO:0000256" key="2">
    <source>
        <dbReference type="SAM" id="Phobius"/>
    </source>
</evidence>
<feature type="region of interest" description="Disordered" evidence="1">
    <location>
        <begin position="666"/>
        <end position="703"/>
    </location>
</feature>
<feature type="transmembrane region" description="Helical" evidence="2">
    <location>
        <begin position="706"/>
        <end position="726"/>
    </location>
</feature>
<dbReference type="Proteomes" id="UP000032066">
    <property type="component" value="Unassembled WGS sequence"/>
</dbReference>
<dbReference type="Pfam" id="PF25549">
    <property type="entry name" value="DUF7927"/>
    <property type="match status" value="1"/>
</dbReference>
<feature type="chain" id="PRO_5002219096" description="Gram-positive cocci surface proteins LPxTG domain-containing protein" evidence="3">
    <location>
        <begin position="20"/>
        <end position="734"/>
    </location>
</feature>
<dbReference type="Pfam" id="PF01345">
    <property type="entry name" value="DUF11"/>
    <property type="match status" value="1"/>
</dbReference>
<keyword evidence="2" id="KW-0472">Membrane</keyword>
<organism evidence="6 7">
    <name type="scientific">Kitasatospora griseola</name>
    <name type="common">Streptomyces griseolosporeus</name>
    <dbReference type="NCBI Taxonomy" id="2064"/>
    <lineage>
        <taxon>Bacteria</taxon>
        <taxon>Bacillati</taxon>
        <taxon>Actinomycetota</taxon>
        <taxon>Actinomycetes</taxon>
        <taxon>Kitasatosporales</taxon>
        <taxon>Streptomycetaceae</taxon>
        <taxon>Kitasatospora</taxon>
    </lineage>
</organism>
<dbReference type="InterPro" id="IPR057687">
    <property type="entry name" value="DUF7927"/>
</dbReference>
<name>A0A0D0Q1Z0_KITGR</name>
<dbReference type="PATRIC" id="fig|2064.6.peg.715"/>
<dbReference type="InterPro" id="IPR047589">
    <property type="entry name" value="DUF11_rpt"/>
</dbReference>
<keyword evidence="3" id="KW-0732">Signal</keyword>
<dbReference type="InterPro" id="IPR001434">
    <property type="entry name" value="OmcB-like_DUF11"/>
</dbReference>
<evidence type="ECO:0000259" key="4">
    <source>
        <dbReference type="Pfam" id="PF01345"/>
    </source>
</evidence>
<dbReference type="InterPro" id="IPR051172">
    <property type="entry name" value="Chlamydia_OmcB"/>
</dbReference>
<feature type="compositionally biased region" description="Low complexity" evidence="1">
    <location>
        <begin position="668"/>
        <end position="680"/>
    </location>
</feature>
<dbReference type="InterPro" id="IPR013783">
    <property type="entry name" value="Ig-like_fold"/>
</dbReference>
<dbReference type="PANTHER" id="PTHR34819">
    <property type="entry name" value="LARGE CYSTEINE-RICH PERIPLASMIC PROTEIN OMCB"/>
    <property type="match status" value="1"/>
</dbReference>
<feature type="domain" description="DUF7927" evidence="5">
    <location>
        <begin position="546"/>
        <end position="662"/>
    </location>
</feature>
<protein>
    <recommendedName>
        <fullName evidence="8">Gram-positive cocci surface proteins LPxTG domain-containing protein</fullName>
    </recommendedName>
</protein>
<keyword evidence="2" id="KW-1133">Transmembrane helix</keyword>
<evidence type="ECO:0000313" key="6">
    <source>
        <dbReference type="EMBL" id="KIQ66567.1"/>
    </source>
</evidence>
<dbReference type="Gene3D" id="2.60.40.10">
    <property type="entry name" value="Immunoglobulins"/>
    <property type="match status" value="1"/>
</dbReference>
<evidence type="ECO:0000256" key="1">
    <source>
        <dbReference type="SAM" id="MobiDB-lite"/>
    </source>
</evidence>
<dbReference type="GO" id="GO:0005975">
    <property type="term" value="P:carbohydrate metabolic process"/>
    <property type="evidence" value="ECO:0007669"/>
    <property type="project" value="UniProtKB-ARBA"/>
</dbReference>
<gene>
    <name evidence="6" type="ORF">TR51_03185</name>
</gene>
<dbReference type="RefSeq" id="WP_043907839.1">
    <property type="nucleotide sequence ID" value="NZ_JXZB01000001.1"/>
</dbReference>
<dbReference type="EMBL" id="JXZB01000001">
    <property type="protein sequence ID" value="KIQ66567.1"/>
    <property type="molecule type" value="Genomic_DNA"/>
</dbReference>